<dbReference type="Pfam" id="PF05652">
    <property type="entry name" value="DcpS"/>
    <property type="match status" value="1"/>
</dbReference>
<accession>A0A9N9B9Y1</accession>
<evidence type="ECO:0000313" key="8">
    <source>
        <dbReference type="EMBL" id="CAG8560746.1"/>
    </source>
</evidence>
<dbReference type="InterPro" id="IPR036265">
    <property type="entry name" value="HIT-like_sf"/>
</dbReference>
<proteinExistence type="inferred from homology"/>
<feature type="region of interest" description="Disordered" evidence="6">
    <location>
        <begin position="41"/>
        <end position="66"/>
    </location>
</feature>
<feature type="domain" description="K Homology" evidence="7">
    <location>
        <begin position="948"/>
        <end position="1023"/>
    </location>
</feature>
<reference evidence="8" key="1">
    <citation type="submission" date="2021-06" db="EMBL/GenBank/DDBJ databases">
        <authorList>
            <person name="Kallberg Y."/>
            <person name="Tangrot J."/>
            <person name="Rosling A."/>
        </authorList>
    </citation>
    <scope>NUCLEOTIDE SEQUENCE</scope>
    <source>
        <strain evidence="8">FL130A</strain>
    </source>
</reference>
<feature type="domain" description="K Homology" evidence="7">
    <location>
        <begin position="1027"/>
        <end position="1104"/>
    </location>
</feature>
<evidence type="ECO:0000313" key="9">
    <source>
        <dbReference type="Proteomes" id="UP000789508"/>
    </source>
</evidence>
<feature type="domain" description="K Homology" evidence="7">
    <location>
        <begin position="192"/>
        <end position="264"/>
    </location>
</feature>
<dbReference type="CDD" id="cd22408">
    <property type="entry name" value="KH-I_Vigilin_rpt4"/>
    <property type="match status" value="1"/>
</dbReference>
<evidence type="ECO:0000256" key="3">
    <source>
        <dbReference type="ARBA" id="ARBA00022884"/>
    </source>
</evidence>
<comment type="caution">
    <text evidence="8">The sequence shown here is derived from an EMBL/GenBank/DDBJ whole genome shotgun (WGS) entry which is preliminary data.</text>
</comment>
<dbReference type="InterPro" id="IPR011145">
    <property type="entry name" value="Scavenger_mRNA_decap_enz_N"/>
</dbReference>
<feature type="domain" description="K Homology" evidence="7">
    <location>
        <begin position="782"/>
        <end position="859"/>
    </location>
</feature>
<dbReference type="InterPro" id="IPR036612">
    <property type="entry name" value="KH_dom_type_1_sf"/>
</dbReference>
<keyword evidence="3 4" id="KW-0694">RNA-binding</keyword>
<protein>
    <submittedName>
        <fullName evidence="8">1982_t:CDS:1</fullName>
    </submittedName>
</protein>
<comment type="similarity">
    <text evidence="1">Belongs to the HIT family.</text>
</comment>
<feature type="domain" description="K Homology" evidence="7">
    <location>
        <begin position="1309"/>
        <end position="1376"/>
    </location>
</feature>
<dbReference type="GO" id="GO:0000932">
    <property type="term" value="C:P-body"/>
    <property type="evidence" value="ECO:0007669"/>
    <property type="project" value="TreeGrafter"/>
</dbReference>
<keyword evidence="2" id="KW-0677">Repeat</keyword>
<dbReference type="InterPro" id="IPR004088">
    <property type="entry name" value="KH_dom_type_1"/>
</dbReference>
<dbReference type="GO" id="GO:0005634">
    <property type="term" value="C:nucleus"/>
    <property type="evidence" value="ECO:0007669"/>
    <property type="project" value="TreeGrafter"/>
</dbReference>
<dbReference type="GO" id="GO:0000290">
    <property type="term" value="P:deadenylation-dependent decapping of nuclear-transcribed mRNA"/>
    <property type="evidence" value="ECO:0007669"/>
    <property type="project" value="InterPro"/>
</dbReference>
<dbReference type="SUPFAM" id="SSF102860">
    <property type="entry name" value="mRNA decapping enzyme DcpS N-terminal domain"/>
    <property type="match status" value="1"/>
</dbReference>
<feature type="domain" description="K Homology" evidence="7">
    <location>
        <begin position="265"/>
        <end position="349"/>
    </location>
</feature>
<keyword evidence="9" id="KW-1185">Reference proteome</keyword>
<dbReference type="InterPro" id="IPR004087">
    <property type="entry name" value="KH_dom"/>
</dbReference>
<dbReference type="Gene3D" id="3.30.200.40">
    <property type="entry name" value="Scavenger mRNA decapping enzyme, N-terminal domain"/>
    <property type="match status" value="1"/>
</dbReference>
<dbReference type="GO" id="GO:0016787">
    <property type="term" value="F:hydrolase activity"/>
    <property type="evidence" value="ECO:0007669"/>
    <property type="project" value="InterPro"/>
</dbReference>
<dbReference type="PANTHER" id="PTHR12978">
    <property type="entry name" value="HISTIDINE TRIAD HIT PROTEIN MEMBER"/>
    <property type="match status" value="1"/>
</dbReference>
<feature type="domain" description="K Homology" evidence="7">
    <location>
        <begin position="440"/>
        <end position="508"/>
    </location>
</feature>
<dbReference type="Gene3D" id="3.30.428.10">
    <property type="entry name" value="HIT-like"/>
    <property type="match status" value="1"/>
</dbReference>
<dbReference type="CDD" id="cd00105">
    <property type="entry name" value="KH-I"/>
    <property type="match status" value="1"/>
</dbReference>
<dbReference type="OrthoDB" id="10027144at2759"/>
<dbReference type="CDD" id="cd22450">
    <property type="entry name" value="KH-I_ScSCP160_rpt5"/>
    <property type="match status" value="1"/>
</dbReference>
<gene>
    <name evidence="8" type="ORF">ALEPTO_LOCUS6339</name>
</gene>
<evidence type="ECO:0000259" key="7">
    <source>
        <dbReference type="SMART" id="SM00322"/>
    </source>
</evidence>
<dbReference type="Pfam" id="PF11969">
    <property type="entry name" value="DcpS_C"/>
    <property type="match status" value="1"/>
</dbReference>
<evidence type="ECO:0000256" key="5">
    <source>
        <dbReference type="SAM" id="Coils"/>
    </source>
</evidence>
<dbReference type="InterPro" id="IPR057778">
    <property type="entry name" value="KH_Vigilin_N"/>
</dbReference>
<evidence type="ECO:0000256" key="6">
    <source>
        <dbReference type="SAM" id="MobiDB-lite"/>
    </source>
</evidence>
<feature type="coiled-coil region" evidence="5">
    <location>
        <begin position="1085"/>
        <end position="1112"/>
    </location>
</feature>
<feature type="domain" description="K Homology" evidence="7">
    <location>
        <begin position="353"/>
        <end position="435"/>
    </location>
</feature>
<dbReference type="PANTHER" id="PTHR12978:SF0">
    <property type="entry name" value="M7GPPPX DIPHOSPHATASE"/>
    <property type="match status" value="1"/>
</dbReference>
<dbReference type="SMART" id="SM00322">
    <property type="entry name" value="KH"/>
    <property type="match status" value="13"/>
</dbReference>
<dbReference type="EMBL" id="CAJVPS010002126">
    <property type="protein sequence ID" value="CAG8560746.1"/>
    <property type="molecule type" value="Genomic_DNA"/>
</dbReference>
<dbReference type="Pfam" id="PF22952">
    <property type="entry name" value="KH_11"/>
    <property type="match status" value="1"/>
</dbReference>
<dbReference type="GO" id="GO:0000340">
    <property type="term" value="F:RNA 7-methylguanosine cap binding"/>
    <property type="evidence" value="ECO:0007669"/>
    <property type="project" value="TreeGrafter"/>
</dbReference>
<feature type="non-terminal residue" evidence="8">
    <location>
        <position position="1714"/>
    </location>
</feature>
<dbReference type="PROSITE" id="PS50084">
    <property type="entry name" value="KH_TYPE_1"/>
    <property type="match status" value="11"/>
</dbReference>
<name>A0A9N9B9Y1_9GLOM</name>
<feature type="domain" description="K Homology" evidence="7">
    <location>
        <begin position="1108"/>
        <end position="1191"/>
    </location>
</feature>
<dbReference type="Gene3D" id="3.30.1370.10">
    <property type="entry name" value="K Homology domain, type 1"/>
    <property type="match status" value="13"/>
</dbReference>
<dbReference type="SUPFAM" id="SSF54197">
    <property type="entry name" value="HIT-like"/>
    <property type="match status" value="1"/>
</dbReference>
<dbReference type="Pfam" id="PF24668">
    <property type="entry name" value="KH_Vigilin"/>
    <property type="match status" value="1"/>
</dbReference>
<dbReference type="InterPro" id="IPR008594">
    <property type="entry name" value="DcpS/DCS2"/>
</dbReference>
<evidence type="ECO:0000256" key="1">
    <source>
        <dbReference type="ARBA" id="ARBA00010208"/>
    </source>
</evidence>
<keyword evidence="5" id="KW-0175">Coiled coil</keyword>
<feature type="domain" description="K Homology" evidence="7">
    <location>
        <begin position="594"/>
        <end position="669"/>
    </location>
</feature>
<dbReference type="SUPFAM" id="SSF54791">
    <property type="entry name" value="Eukaryotic type KH-domain (KH-domain type I)"/>
    <property type="match status" value="10"/>
</dbReference>
<evidence type="ECO:0000256" key="2">
    <source>
        <dbReference type="ARBA" id="ARBA00022737"/>
    </source>
</evidence>
<feature type="domain" description="K Homology" evidence="7">
    <location>
        <begin position="1192"/>
        <end position="1304"/>
    </location>
</feature>
<dbReference type="Proteomes" id="UP000789508">
    <property type="component" value="Unassembled WGS sequence"/>
</dbReference>
<feature type="domain" description="K Homology" evidence="7">
    <location>
        <begin position="863"/>
        <end position="943"/>
    </location>
</feature>
<sequence length="1714" mass="191459">MSSTTAEQGVAVNTTSVAPFCVQPVTTTNTSIIHPAASEEAVTTTANNDSSITTNPSSSDVNLASNSTVPVPPSVQLLKIHEEQATAAQKTDVSVIAETLSTAVNTVRGSNSTTVYDETDTKNWPSLSATSAPIKSSSVWGSRSGAELVRQAAQPATPVGVVGDRNITNSASTPFTGVQPMQQPLLKSAGIITKVVELSAAQQSQKREFGFKTATSDIVKRIKEKTNTQIQVSTANVSGTTTFLIKGKEDDVMRAKREILSNFALKMETQIQIPVSVRRFILGAGGETLKSISLRTGTRIQLPPRQEEHHEEKTSELDYDDDEEQMTITIEGDEEGIDLAKANIEAIVNEKTSKKTVKITDIEHHFYPLIAGAHGQRLQQLQQESGAKIRIPPYIVSFENDGHEGNNNTRDNCIVVSGERDAVRKAIEMLKDRHEELKSTTTTTKTNVPKRQHKYLIGPKGANLQEILESTECSIELSPPSDPSEEVIIRGPSRNHWKAMHAVSEKANSIHVETLDIANIHKTENPNEHARNVLKYLWNRSKLRKIEAETGIQIMAPRGSSLDKGVLLEFVGKVVSDVEKARKEVMELVKNLSPSSFTIVSIEPHLHRHIIGRKGQNLQRVKETYGVEIIVPDEKDESPDILIVFEGKEDDEIPTEKKKKEAYVKEVLEKAKQELIKAGQDASDFATQTLTIPVRFHRYIIGPRGVTLNAITGGSDAPVSVKFGSSRTGAAERSANAEGKKATTIPISDDIVVIKGPTEEVNRVVKEITKVVEDAKHVEIMNSYTIDFTFPAQYSAHVIGKGGSHVTRLKENLNVKIDIEGGAKGEEKKTHPGENVKVTIQGRKDNVEEAKAKILDLVDKLQDATILRLQVPVEYHKSLIGVGGRYVKRLEEKYGVHIRFPKNKESTEDVEDDVEAQKFDEVIIKGGRRGAADAKAEMMELLDYEREHDNSLNFTIPAIYLPHVVGRGGAKITEIKNDTFTRIDLGHAEPSPDNPDEQIVNVVIHGTKDDIIKAKEAILQIVRELESQTTITINIDPQHHKYLIGPGGSRIREIVAKAGGPDEKSSQAGIVKFPRHGSNSDEVILKGDKNVVEKVKIELEKLVEEQNNLVVDLIEIPRIQHSQIIGRNGASLKDLQHRFDVEIQFPGSRGYNDTHLSGDVKMEIEECDAVKIIGKKENIMAAKTEILSKIRHFHTVNVPRKYHCAIAANGITVRKLRNDYGVLVDHGNEIPPEAKPQMKKPNGNGIAKRIDEEDENFDEDFVGEMDWELVENDDNEEEGEIPWNLKGEKKQVERAEKYINDLLDEARNFTHTAFFTVPQHLHRHIIGRGGATIQRIRNESGCRIDVPKSNDDETVIVTGSLTGVEEARTLMLETNTAKSILANKNSTRPYDLIMSEQKFLTRPPTDQELFNFKFIRILSEDPRTKTINVLGSLPVNINEATLSDDDSTDYAILLLEKTHFHNEEVANLSRERVEKWILHESNDIYHRYFGTTKTRENLPDFQVTIIWPATETHVQKYSLQPRHLINETPSIYQQVVKPFIESIPASRIEWVYNILSKKKEAEKILLEEENDENGFILLPDILYLIAIVHRRDICSIRDLNQIHLPLLRGLKRKILEFVPNRFPGVSADELRLFVHYQPSYYHFHLHVTHICQDSIPGGIAAEKAHLLDTIIDNIANIANDYYQRATLTYIIGENETLFEPLTEVNARVKAADSL</sequence>
<organism evidence="8 9">
    <name type="scientific">Ambispora leptoticha</name>
    <dbReference type="NCBI Taxonomy" id="144679"/>
    <lineage>
        <taxon>Eukaryota</taxon>
        <taxon>Fungi</taxon>
        <taxon>Fungi incertae sedis</taxon>
        <taxon>Mucoromycota</taxon>
        <taxon>Glomeromycotina</taxon>
        <taxon>Glomeromycetes</taxon>
        <taxon>Archaeosporales</taxon>
        <taxon>Ambisporaceae</taxon>
        <taxon>Ambispora</taxon>
    </lineage>
</organism>
<dbReference type="InterPro" id="IPR054548">
    <property type="entry name" value="SCP160-like_KH"/>
</dbReference>
<feature type="domain" description="K Homology" evidence="7">
    <location>
        <begin position="684"/>
        <end position="773"/>
    </location>
</feature>
<dbReference type="Pfam" id="PF00013">
    <property type="entry name" value="KH_1"/>
    <property type="match status" value="11"/>
</dbReference>
<evidence type="ECO:0000256" key="4">
    <source>
        <dbReference type="PROSITE-ProRule" id="PRU00117"/>
    </source>
</evidence>